<dbReference type="InParanoid" id="A0A0V1AQN5"/>
<proteinExistence type="predicted"/>
<dbReference type="Proteomes" id="UP000054776">
    <property type="component" value="Unassembled WGS sequence"/>
</dbReference>
<evidence type="ECO:0000313" key="1">
    <source>
        <dbReference type="EMBL" id="KRY27104.1"/>
    </source>
</evidence>
<dbReference type="EMBL" id="JYDH01000284">
    <property type="protein sequence ID" value="KRY27104.1"/>
    <property type="molecule type" value="Genomic_DNA"/>
</dbReference>
<keyword evidence="2" id="KW-1185">Reference proteome</keyword>
<reference evidence="1 2" key="1">
    <citation type="submission" date="2015-01" db="EMBL/GenBank/DDBJ databases">
        <title>Evolution of Trichinella species and genotypes.</title>
        <authorList>
            <person name="Korhonen P.K."/>
            <person name="Edoardo P."/>
            <person name="Giuseppe L.R."/>
            <person name="Gasser R.B."/>
        </authorList>
    </citation>
    <scope>NUCLEOTIDE SEQUENCE [LARGE SCALE GENOMIC DNA]</scope>
    <source>
        <strain evidence="1">ISS3</strain>
    </source>
</reference>
<sequence length="91" mass="10251">MLFYVHIRLLAITDQSCSTYQSKANHKKGAEFGGNRDIEFTTTMAEFCIMIISAFEKIKIFVTDFSVVGNSTLRLIIDCIYFDANSILPAT</sequence>
<evidence type="ECO:0000313" key="2">
    <source>
        <dbReference type="Proteomes" id="UP000054776"/>
    </source>
</evidence>
<name>A0A0V1AQN5_TRISP</name>
<organism evidence="1 2">
    <name type="scientific">Trichinella spiralis</name>
    <name type="common">Trichina worm</name>
    <dbReference type="NCBI Taxonomy" id="6334"/>
    <lineage>
        <taxon>Eukaryota</taxon>
        <taxon>Metazoa</taxon>
        <taxon>Ecdysozoa</taxon>
        <taxon>Nematoda</taxon>
        <taxon>Enoplea</taxon>
        <taxon>Dorylaimia</taxon>
        <taxon>Trichinellida</taxon>
        <taxon>Trichinellidae</taxon>
        <taxon>Trichinella</taxon>
    </lineage>
</organism>
<gene>
    <name evidence="1" type="ORF">T01_3548</name>
</gene>
<dbReference type="AlphaFoldDB" id="A0A0V1AQN5"/>
<accession>A0A0V1AQN5</accession>
<protein>
    <submittedName>
        <fullName evidence="1">Uncharacterized protein</fullName>
    </submittedName>
</protein>
<comment type="caution">
    <text evidence="1">The sequence shown here is derived from an EMBL/GenBank/DDBJ whole genome shotgun (WGS) entry which is preliminary data.</text>
</comment>